<evidence type="ECO:0000313" key="1">
    <source>
        <dbReference type="EMBL" id="SFE97758.1"/>
    </source>
</evidence>
<keyword evidence="2" id="KW-1185">Reference proteome</keyword>
<protein>
    <submittedName>
        <fullName evidence="1">Uncharacterized protein</fullName>
    </submittedName>
</protein>
<dbReference type="EMBL" id="FOMT01000005">
    <property type="protein sequence ID" value="SFE97758.1"/>
    <property type="molecule type" value="Genomic_DNA"/>
</dbReference>
<sequence>MNRKSSKNITPAILEAIPDLLIYVPRILFRLIKGLLN</sequence>
<gene>
    <name evidence="1" type="ORF">SAMN05216378_4575</name>
</gene>
<organism evidence="1 2">
    <name type="scientific">Paenibacillus catalpae</name>
    <dbReference type="NCBI Taxonomy" id="1045775"/>
    <lineage>
        <taxon>Bacteria</taxon>
        <taxon>Bacillati</taxon>
        <taxon>Bacillota</taxon>
        <taxon>Bacilli</taxon>
        <taxon>Bacillales</taxon>
        <taxon>Paenibacillaceae</taxon>
        <taxon>Paenibacillus</taxon>
    </lineage>
</organism>
<evidence type="ECO:0000313" key="2">
    <source>
        <dbReference type="Proteomes" id="UP000198855"/>
    </source>
</evidence>
<proteinExistence type="predicted"/>
<accession>A0A1I2EZ83</accession>
<dbReference type="AlphaFoldDB" id="A0A1I2EZ83"/>
<reference evidence="2" key="1">
    <citation type="submission" date="2016-10" db="EMBL/GenBank/DDBJ databases">
        <authorList>
            <person name="Varghese N."/>
            <person name="Submissions S."/>
        </authorList>
    </citation>
    <scope>NUCLEOTIDE SEQUENCE [LARGE SCALE GENOMIC DNA]</scope>
    <source>
        <strain evidence="2">CGMCC 1.10784</strain>
    </source>
</reference>
<dbReference type="Proteomes" id="UP000198855">
    <property type="component" value="Unassembled WGS sequence"/>
</dbReference>
<name>A0A1I2EZ83_9BACL</name>